<name>A0ABP0ZK83_9ASCO</name>
<keyword evidence="5" id="KW-1185">Reference proteome</keyword>
<dbReference type="GeneID" id="92207983"/>
<keyword evidence="2 3" id="KW-0342">GTP-binding</keyword>
<dbReference type="InterPro" id="IPR044612">
    <property type="entry name" value="ARL2/3"/>
</dbReference>
<dbReference type="PROSITE" id="PS51417">
    <property type="entry name" value="ARF"/>
    <property type="match status" value="1"/>
</dbReference>
<gene>
    <name evidence="4" type="ORF">LODBEIA_P27870</name>
</gene>
<dbReference type="InterPro" id="IPR006689">
    <property type="entry name" value="Small_GTPase_ARF/SAR"/>
</dbReference>
<dbReference type="InterPro" id="IPR005225">
    <property type="entry name" value="Small_GTP-bd"/>
</dbReference>
<evidence type="ECO:0000256" key="2">
    <source>
        <dbReference type="ARBA" id="ARBA00023134"/>
    </source>
</evidence>
<dbReference type="Proteomes" id="UP001497383">
    <property type="component" value="Chromosome 3"/>
</dbReference>
<dbReference type="InterPro" id="IPR027417">
    <property type="entry name" value="P-loop_NTPase"/>
</dbReference>
<comment type="similarity">
    <text evidence="3">Belongs to the small GTPase superfamily. Arf family.</text>
</comment>
<dbReference type="SMART" id="SM00178">
    <property type="entry name" value="SAR"/>
    <property type="match status" value="1"/>
</dbReference>
<keyword evidence="1 3" id="KW-0547">Nucleotide-binding</keyword>
<evidence type="ECO:0000256" key="3">
    <source>
        <dbReference type="RuleBase" id="RU003925"/>
    </source>
</evidence>
<dbReference type="PRINTS" id="PR00328">
    <property type="entry name" value="SAR1GTPBP"/>
</dbReference>
<evidence type="ECO:0000313" key="5">
    <source>
        <dbReference type="Proteomes" id="UP001497383"/>
    </source>
</evidence>
<evidence type="ECO:0000256" key="1">
    <source>
        <dbReference type="ARBA" id="ARBA00022741"/>
    </source>
</evidence>
<dbReference type="SMART" id="SM00177">
    <property type="entry name" value="ARF"/>
    <property type="match status" value="1"/>
</dbReference>
<dbReference type="RefSeq" id="XP_066829725.1">
    <property type="nucleotide sequence ID" value="XM_066972824.1"/>
</dbReference>
<dbReference type="EMBL" id="OZ022407">
    <property type="protein sequence ID" value="CAK9438563.1"/>
    <property type="molecule type" value="Genomic_DNA"/>
</dbReference>
<proteinExistence type="inferred from homology"/>
<sequence length="183" mass="20767">MGLLSIIRKQNKKDKIIDVLILGLDNSGKTTITKRMFNEDVDSVSPTVGFQITPFEYGGYSLSIWDVGGQTTLRAFWGGFYDSTDVVLWVIDGLSTERLEESFSQLNEKIVQQDRLAGIYLLVVINKCDLIPEDKREPLKQSVSRALKLQERLDDDHWHLSLVSGKTGEGVDELLKWVVSRDY</sequence>
<reference evidence="4 5" key="1">
    <citation type="submission" date="2024-03" db="EMBL/GenBank/DDBJ databases">
        <authorList>
            <person name="Brejova B."/>
        </authorList>
    </citation>
    <scope>NUCLEOTIDE SEQUENCE [LARGE SCALE GENOMIC DNA]</scope>
    <source>
        <strain evidence="4 5">CBS 14171</strain>
    </source>
</reference>
<dbReference type="NCBIfam" id="TIGR00231">
    <property type="entry name" value="small_GTP"/>
    <property type="match status" value="1"/>
</dbReference>
<organism evidence="4 5">
    <name type="scientific">Lodderomyces beijingensis</name>
    <dbReference type="NCBI Taxonomy" id="1775926"/>
    <lineage>
        <taxon>Eukaryota</taxon>
        <taxon>Fungi</taxon>
        <taxon>Dikarya</taxon>
        <taxon>Ascomycota</taxon>
        <taxon>Saccharomycotina</taxon>
        <taxon>Pichiomycetes</taxon>
        <taxon>Debaryomycetaceae</taxon>
        <taxon>Candida/Lodderomyces clade</taxon>
        <taxon>Lodderomyces</taxon>
    </lineage>
</organism>
<evidence type="ECO:0000313" key="4">
    <source>
        <dbReference type="EMBL" id="CAK9438563.1"/>
    </source>
</evidence>
<evidence type="ECO:0008006" key="6">
    <source>
        <dbReference type="Google" id="ProtNLM"/>
    </source>
</evidence>
<accession>A0ABP0ZK83</accession>
<dbReference type="PANTHER" id="PTHR45697">
    <property type="entry name" value="ADP-RIBOSYLATION FACTOR-LIKE PROTEIN 2-RELATED"/>
    <property type="match status" value="1"/>
</dbReference>
<dbReference type="SUPFAM" id="SSF52540">
    <property type="entry name" value="P-loop containing nucleoside triphosphate hydrolases"/>
    <property type="match status" value="1"/>
</dbReference>
<protein>
    <recommendedName>
        <fullName evidence="6">ADP-ribosylation factor</fullName>
    </recommendedName>
</protein>
<dbReference type="Gene3D" id="3.40.50.300">
    <property type="entry name" value="P-loop containing nucleotide triphosphate hydrolases"/>
    <property type="match status" value="1"/>
</dbReference>
<dbReference type="Pfam" id="PF00025">
    <property type="entry name" value="Arf"/>
    <property type="match status" value="1"/>
</dbReference>